<evidence type="ECO:0000313" key="2">
    <source>
        <dbReference type="Proteomes" id="UP000479526"/>
    </source>
</evidence>
<protein>
    <submittedName>
        <fullName evidence="1">Uncharacterized protein</fullName>
    </submittedName>
</protein>
<evidence type="ECO:0000313" key="1">
    <source>
        <dbReference type="EMBL" id="NAS23580.1"/>
    </source>
</evidence>
<sequence>MANEVFEFEFDDRYRRLLGLLGLRPDTCRVVVGDDDVRVTFGPWKAATDLGNLAGVELSGPYSAIKAIGPRVSLADRGLTFGTATRQGVCLRFRRPIGPLRHPGLTVTVADPKGLMERLLARAPGSGGP</sequence>
<reference evidence="1 2" key="1">
    <citation type="submission" date="2020-01" db="EMBL/GenBank/DDBJ databases">
        <title>Herbidospora sp. NEAU-GS84 nov., a novel actinomycete isolated from soil.</title>
        <authorList>
            <person name="Han L."/>
        </authorList>
    </citation>
    <scope>NUCLEOTIDE SEQUENCE [LARGE SCALE GENOMIC DNA]</scope>
    <source>
        <strain evidence="1 2">NEAU-GS84</strain>
    </source>
</reference>
<gene>
    <name evidence="1" type="ORF">GT755_18005</name>
</gene>
<dbReference type="RefSeq" id="WP_161480848.1">
    <property type="nucleotide sequence ID" value="NZ_WXEW01000005.1"/>
</dbReference>
<proteinExistence type="predicted"/>
<name>A0A7C9J4I2_9ACTN</name>
<comment type="caution">
    <text evidence="1">The sequence shown here is derived from an EMBL/GenBank/DDBJ whole genome shotgun (WGS) entry which is preliminary data.</text>
</comment>
<dbReference type="Proteomes" id="UP000479526">
    <property type="component" value="Unassembled WGS sequence"/>
</dbReference>
<accession>A0A7C9J4I2</accession>
<keyword evidence="2" id="KW-1185">Reference proteome</keyword>
<dbReference type="AlphaFoldDB" id="A0A7C9J4I2"/>
<dbReference type="EMBL" id="WXEW01000005">
    <property type="protein sequence ID" value="NAS23580.1"/>
    <property type="molecule type" value="Genomic_DNA"/>
</dbReference>
<organism evidence="1 2">
    <name type="scientific">Herbidospora solisilvae</name>
    <dbReference type="NCBI Taxonomy" id="2696284"/>
    <lineage>
        <taxon>Bacteria</taxon>
        <taxon>Bacillati</taxon>
        <taxon>Actinomycetota</taxon>
        <taxon>Actinomycetes</taxon>
        <taxon>Streptosporangiales</taxon>
        <taxon>Streptosporangiaceae</taxon>
        <taxon>Herbidospora</taxon>
    </lineage>
</organism>